<accession>A0A7C2VHY6</accession>
<evidence type="ECO:0000313" key="1">
    <source>
        <dbReference type="EMBL" id="HEW53329.1"/>
    </source>
</evidence>
<organism evidence="1">
    <name type="scientific">Ignisphaera aggregans</name>
    <dbReference type="NCBI Taxonomy" id="334771"/>
    <lineage>
        <taxon>Archaea</taxon>
        <taxon>Thermoproteota</taxon>
        <taxon>Thermoprotei</taxon>
        <taxon>Desulfurococcales</taxon>
        <taxon>Desulfurococcaceae</taxon>
        <taxon>Ignisphaera</taxon>
    </lineage>
</organism>
<comment type="caution">
    <text evidence="1">The sequence shown here is derived from an EMBL/GenBank/DDBJ whole genome shotgun (WGS) entry which is preliminary data.</text>
</comment>
<dbReference type="EMBL" id="DSGT01000011">
    <property type="protein sequence ID" value="HEW53329.1"/>
    <property type="molecule type" value="Genomic_DNA"/>
</dbReference>
<reference evidence="1" key="1">
    <citation type="journal article" date="2020" name="mSystems">
        <title>Genome- and Community-Level Interaction Insights into Carbon Utilization and Element Cycling Functions of Hydrothermarchaeota in Hydrothermal Sediment.</title>
        <authorList>
            <person name="Zhou Z."/>
            <person name="Liu Y."/>
            <person name="Xu W."/>
            <person name="Pan J."/>
            <person name="Luo Z.H."/>
            <person name="Li M."/>
        </authorList>
    </citation>
    <scope>NUCLEOTIDE SEQUENCE [LARGE SCALE GENOMIC DNA]</scope>
    <source>
        <strain evidence="1">SpSt-16</strain>
    </source>
</reference>
<gene>
    <name evidence="1" type="ORF">ENO77_04105</name>
</gene>
<proteinExistence type="predicted"/>
<dbReference type="AlphaFoldDB" id="A0A7C2VHY6"/>
<protein>
    <recommendedName>
        <fullName evidence="2">Phosphate uptake regulator PhoU</fullName>
    </recommendedName>
</protein>
<name>A0A7C2VHY6_9CREN</name>
<sequence length="224" mass="25583">MTSDIVEPEIERVRLSLAEENIIEQIRNYMLRIHDVLQELETVLDDLFKDKRESARARLVKVYENFRSIYSTQSALARYVAKVSISISNGHYYLSMIDTLNSLTSGIHRLLLSLGLLSSARTSLGENTMLSLDTIVKQFREHTSHICVTLRLLVENPAKIPSTASMMEKSFDNMLFTLRTLYLDSNRVSQDPLLMNLLALLSALAHNLYDIGEKTVWLYAMRAP</sequence>
<evidence type="ECO:0008006" key="2">
    <source>
        <dbReference type="Google" id="ProtNLM"/>
    </source>
</evidence>